<evidence type="ECO:0000313" key="3">
    <source>
        <dbReference type="Proteomes" id="UP000633278"/>
    </source>
</evidence>
<dbReference type="EMBL" id="BMJW01000001">
    <property type="protein sequence ID" value="GGG92261.1"/>
    <property type="molecule type" value="Genomic_DNA"/>
</dbReference>
<comment type="caution">
    <text evidence="2">The sequence shown here is derived from an EMBL/GenBank/DDBJ whole genome shotgun (WGS) entry which is preliminary data.</text>
</comment>
<dbReference type="Proteomes" id="UP000633278">
    <property type="component" value="Unassembled WGS sequence"/>
</dbReference>
<dbReference type="InterPro" id="IPR054246">
    <property type="entry name" value="DUF6973"/>
</dbReference>
<evidence type="ECO:0000259" key="1">
    <source>
        <dbReference type="Pfam" id="PF22322"/>
    </source>
</evidence>
<dbReference type="Pfam" id="PF22322">
    <property type="entry name" value="DUF6973"/>
    <property type="match status" value="1"/>
</dbReference>
<accession>A0A917MC63</accession>
<keyword evidence="3" id="KW-1185">Reference proteome</keyword>
<dbReference type="AlphaFoldDB" id="A0A917MC63"/>
<reference evidence="2" key="1">
    <citation type="journal article" date="2014" name="Int. J. Syst. Evol. Microbiol.">
        <title>Complete genome sequence of Corynebacterium casei LMG S-19264T (=DSM 44701T), isolated from a smear-ripened cheese.</title>
        <authorList>
            <consortium name="US DOE Joint Genome Institute (JGI-PGF)"/>
            <person name="Walter F."/>
            <person name="Albersmeier A."/>
            <person name="Kalinowski J."/>
            <person name="Ruckert C."/>
        </authorList>
    </citation>
    <scope>NUCLEOTIDE SEQUENCE</scope>
    <source>
        <strain evidence="2">CGMCC 1.15763</strain>
    </source>
</reference>
<gene>
    <name evidence="2" type="ORF">GCM10011416_06420</name>
</gene>
<proteinExistence type="predicted"/>
<feature type="domain" description="DUF6973" evidence="1">
    <location>
        <begin position="34"/>
        <end position="162"/>
    </location>
</feature>
<organism evidence="2 3">
    <name type="scientific">Polaribacter pacificus</name>
    <dbReference type="NCBI Taxonomy" id="1775173"/>
    <lineage>
        <taxon>Bacteria</taxon>
        <taxon>Pseudomonadati</taxon>
        <taxon>Bacteroidota</taxon>
        <taxon>Flavobacteriia</taxon>
        <taxon>Flavobacteriales</taxon>
        <taxon>Flavobacteriaceae</taxon>
    </lineage>
</organism>
<sequence length="207" mass="23546">MKKVLFFFAIFLSFQSYSQSNWQRFKELLPGQRTWVLLHPFKAKKAYLVSLEANKISDSIAKTPLLDGDASGGQVDAFRHAFWMARLNQEIGKGAAKSLGKAHERDNYRQFKKLQLEDGAIPDKISSEMDLFNNNMGLSYTEKGKPYPKDGLIYRIANAILAGKHKVLKKDASGSYVNCEGENLDKELLEKTWVNNKCLVDSNYKKE</sequence>
<evidence type="ECO:0000313" key="2">
    <source>
        <dbReference type="EMBL" id="GGG92261.1"/>
    </source>
</evidence>
<dbReference type="RefSeq" id="WP_188597826.1">
    <property type="nucleotide sequence ID" value="NZ_BMJW01000001.1"/>
</dbReference>
<reference evidence="2" key="2">
    <citation type="submission" date="2020-09" db="EMBL/GenBank/DDBJ databases">
        <authorList>
            <person name="Sun Q."/>
            <person name="Zhou Y."/>
        </authorList>
    </citation>
    <scope>NUCLEOTIDE SEQUENCE</scope>
    <source>
        <strain evidence="2">CGMCC 1.15763</strain>
    </source>
</reference>
<protein>
    <recommendedName>
        <fullName evidence="1">DUF6973 domain-containing protein</fullName>
    </recommendedName>
</protein>
<name>A0A917MC63_9FLAO</name>